<comment type="caution">
    <text evidence="12">The sequence shown here is derived from an EMBL/GenBank/DDBJ whole genome shotgun (WGS) entry which is preliminary data.</text>
</comment>
<evidence type="ECO:0000256" key="3">
    <source>
        <dbReference type="ARBA" id="ARBA00022741"/>
    </source>
</evidence>
<dbReference type="GO" id="GO:0006310">
    <property type="term" value="P:DNA recombination"/>
    <property type="evidence" value="ECO:0007669"/>
    <property type="project" value="UniProtKB-KW"/>
</dbReference>
<evidence type="ECO:0000256" key="1">
    <source>
        <dbReference type="ARBA" id="ARBA00004123"/>
    </source>
</evidence>
<keyword evidence="5" id="KW-0067">ATP-binding</keyword>
<keyword evidence="13" id="KW-1185">Reference proteome</keyword>
<reference evidence="12 13" key="1">
    <citation type="submission" date="2024-11" db="EMBL/GenBank/DDBJ databases">
        <title>A near-complete genome assembly of Cinchona calisaya.</title>
        <authorList>
            <person name="Lian D.C."/>
            <person name="Zhao X.W."/>
            <person name="Wei L."/>
        </authorList>
    </citation>
    <scope>NUCLEOTIDE SEQUENCE [LARGE SCALE GENOMIC DNA]</scope>
    <source>
        <tissue evidence="12">Nenye</tissue>
    </source>
</reference>
<dbReference type="CDD" id="cd19489">
    <property type="entry name" value="Rad51D"/>
    <property type="match status" value="1"/>
</dbReference>
<comment type="subcellular location">
    <subcellularLocation>
        <location evidence="1">Nucleus</location>
    </subcellularLocation>
</comment>
<evidence type="ECO:0000256" key="4">
    <source>
        <dbReference type="ARBA" id="ARBA00022763"/>
    </source>
</evidence>
<dbReference type="PROSITE" id="PS50162">
    <property type="entry name" value="RECA_2"/>
    <property type="match status" value="1"/>
</dbReference>
<keyword evidence="7" id="KW-0233">DNA recombination</keyword>
<dbReference type="GO" id="GO:0006281">
    <property type="term" value="P:DNA repair"/>
    <property type="evidence" value="ECO:0007669"/>
    <property type="project" value="UniProtKB-KW"/>
</dbReference>
<accession>A0ABD3AFS0</accession>
<dbReference type="EMBL" id="JBJUIK010000004">
    <property type="protein sequence ID" value="KAL3530690.1"/>
    <property type="molecule type" value="Genomic_DNA"/>
</dbReference>
<dbReference type="Gene3D" id="3.40.50.300">
    <property type="entry name" value="P-loop containing nucleotide triphosphate hydrolases"/>
    <property type="match status" value="1"/>
</dbReference>
<keyword evidence="6" id="KW-0238">DNA-binding</keyword>
<name>A0ABD3AFS0_9GENT</name>
<evidence type="ECO:0000256" key="9">
    <source>
        <dbReference type="ARBA" id="ARBA00023242"/>
    </source>
</evidence>
<feature type="domain" description="RecA family profile 1" evidence="11">
    <location>
        <begin position="98"/>
        <end position="273"/>
    </location>
</feature>
<comment type="similarity">
    <text evidence="2">Belongs to the RecA family. RAD51 subfamily.</text>
</comment>
<dbReference type="PANTHER" id="PTHR46457:SF1">
    <property type="entry name" value="DNA REPAIR PROTEIN RAD51 HOMOLOG 4"/>
    <property type="match status" value="1"/>
</dbReference>
<evidence type="ECO:0000313" key="12">
    <source>
        <dbReference type="EMBL" id="KAL3530690.1"/>
    </source>
</evidence>
<evidence type="ECO:0000256" key="2">
    <source>
        <dbReference type="ARBA" id="ARBA00007095"/>
    </source>
</evidence>
<dbReference type="GO" id="GO:0003677">
    <property type="term" value="F:DNA binding"/>
    <property type="evidence" value="ECO:0007669"/>
    <property type="project" value="UniProtKB-KW"/>
</dbReference>
<evidence type="ECO:0000259" key="11">
    <source>
        <dbReference type="PROSITE" id="PS50162"/>
    </source>
</evidence>
<keyword evidence="9" id="KW-0539">Nucleus</keyword>
<protein>
    <recommendedName>
        <fullName evidence="11">RecA family profile 1 domain-containing protein</fullName>
    </recommendedName>
</protein>
<sequence>MQERQNTEEKESLMAPLKTLEADYPIFDSNFQQFCASHGIFSVEDFLVRDIYMLVALAEEHDNSDRLKQAITEILSIMDSQHQSWLNGFELLEDSQKSKNILPTGCERIDAFLQGGLREGFLTELVGPSSSGKTQVCLLAASNVAKRRLGKVMFLDTGNSFSPKRIAYFISNTPEHADNEANRSLPHILDNILCHSVFDIFTLLDVLQQLLNNLTYQIGQRLRMLIVDSISSLITPVLGGAGTHGHALMAFAGVLLKKLAHEYNLSVLITNHMVAGEGGVTKPALGESWKSIPHIRLLLSRDCISNISGMSILRHPCMAIGERVDFTIL</sequence>
<evidence type="ECO:0000256" key="10">
    <source>
        <dbReference type="ARBA" id="ARBA00056000"/>
    </source>
</evidence>
<dbReference type="SUPFAM" id="SSF52540">
    <property type="entry name" value="P-loop containing nucleoside triphosphate hydrolases"/>
    <property type="match status" value="1"/>
</dbReference>
<gene>
    <name evidence="12" type="ORF">ACH5RR_010012</name>
</gene>
<keyword evidence="3" id="KW-0547">Nucleotide-binding</keyword>
<keyword evidence="8" id="KW-0234">DNA repair</keyword>
<proteinExistence type="inferred from homology"/>
<dbReference type="InterPro" id="IPR013632">
    <property type="entry name" value="Rad51_C"/>
</dbReference>
<dbReference type="InterPro" id="IPR051988">
    <property type="entry name" value="HRR_RAD51_Paralog"/>
</dbReference>
<evidence type="ECO:0000256" key="7">
    <source>
        <dbReference type="ARBA" id="ARBA00023172"/>
    </source>
</evidence>
<dbReference type="Pfam" id="PF08423">
    <property type="entry name" value="Rad51"/>
    <property type="match status" value="1"/>
</dbReference>
<dbReference type="Proteomes" id="UP001630127">
    <property type="component" value="Unassembled WGS sequence"/>
</dbReference>
<dbReference type="PANTHER" id="PTHR46457">
    <property type="entry name" value="DNA REPAIR PROTEIN RAD51 HOMOLOG 4"/>
    <property type="match status" value="1"/>
</dbReference>
<evidence type="ECO:0000256" key="8">
    <source>
        <dbReference type="ARBA" id="ARBA00023204"/>
    </source>
</evidence>
<dbReference type="InterPro" id="IPR047323">
    <property type="entry name" value="Rad51D_C"/>
</dbReference>
<dbReference type="InterPro" id="IPR027417">
    <property type="entry name" value="P-loop_NTPase"/>
</dbReference>
<comment type="function">
    <text evidence="10">Involved in the homologous recombination repair (HRR) pathway of double-stranded DNA breaks arising during DNA replication or induced by DNA-damaging agents.</text>
</comment>
<evidence type="ECO:0000313" key="13">
    <source>
        <dbReference type="Proteomes" id="UP001630127"/>
    </source>
</evidence>
<keyword evidence="4" id="KW-0227">DNA damage</keyword>
<dbReference type="AlphaFoldDB" id="A0ABD3AFS0"/>
<organism evidence="12 13">
    <name type="scientific">Cinchona calisaya</name>
    <dbReference type="NCBI Taxonomy" id="153742"/>
    <lineage>
        <taxon>Eukaryota</taxon>
        <taxon>Viridiplantae</taxon>
        <taxon>Streptophyta</taxon>
        <taxon>Embryophyta</taxon>
        <taxon>Tracheophyta</taxon>
        <taxon>Spermatophyta</taxon>
        <taxon>Magnoliopsida</taxon>
        <taxon>eudicotyledons</taxon>
        <taxon>Gunneridae</taxon>
        <taxon>Pentapetalae</taxon>
        <taxon>asterids</taxon>
        <taxon>lamiids</taxon>
        <taxon>Gentianales</taxon>
        <taxon>Rubiaceae</taxon>
        <taxon>Cinchonoideae</taxon>
        <taxon>Cinchoneae</taxon>
        <taxon>Cinchona</taxon>
    </lineage>
</organism>
<dbReference type="GO" id="GO:0005524">
    <property type="term" value="F:ATP binding"/>
    <property type="evidence" value="ECO:0007669"/>
    <property type="project" value="UniProtKB-KW"/>
</dbReference>
<dbReference type="FunFam" id="3.40.50.300:FF:001665">
    <property type="entry name" value="DNA repair protein RAD51 4"/>
    <property type="match status" value="1"/>
</dbReference>
<evidence type="ECO:0000256" key="6">
    <source>
        <dbReference type="ARBA" id="ARBA00023125"/>
    </source>
</evidence>
<evidence type="ECO:0000256" key="5">
    <source>
        <dbReference type="ARBA" id="ARBA00022840"/>
    </source>
</evidence>
<dbReference type="GO" id="GO:0005634">
    <property type="term" value="C:nucleus"/>
    <property type="evidence" value="ECO:0007669"/>
    <property type="project" value="UniProtKB-SubCell"/>
</dbReference>
<dbReference type="InterPro" id="IPR020588">
    <property type="entry name" value="RecA_ATP-bd"/>
</dbReference>